<dbReference type="Pfam" id="PF00931">
    <property type="entry name" value="NB-ARC"/>
    <property type="match status" value="1"/>
</dbReference>
<dbReference type="InterPro" id="IPR027417">
    <property type="entry name" value="P-loop_NTPase"/>
</dbReference>
<dbReference type="InterPro" id="IPR058192">
    <property type="entry name" value="WHD_ROQ1-like"/>
</dbReference>
<dbReference type="EMBL" id="JAYDYQ010000974">
    <property type="protein sequence ID" value="KAK4493040.1"/>
    <property type="molecule type" value="Genomic_DNA"/>
</dbReference>
<dbReference type="PANTHER" id="PTHR11017">
    <property type="entry name" value="LEUCINE-RICH REPEAT-CONTAINING PROTEIN"/>
    <property type="match status" value="1"/>
</dbReference>
<evidence type="ECO:0000256" key="2">
    <source>
        <dbReference type="ARBA" id="ARBA00022737"/>
    </source>
</evidence>
<keyword evidence="1" id="KW-0433">Leucine-rich repeat</keyword>
<evidence type="ECO:0000259" key="4">
    <source>
        <dbReference type="PROSITE" id="PS50104"/>
    </source>
</evidence>
<dbReference type="PRINTS" id="PR00364">
    <property type="entry name" value="DISEASERSIST"/>
</dbReference>
<dbReference type="Proteomes" id="UP001291926">
    <property type="component" value="Unassembled WGS sequence"/>
</dbReference>
<accession>A0ABR0DV20</accession>
<name>A0ABR0DV20_9LAMI</name>
<feature type="domain" description="TIR" evidence="4">
    <location>
        <begin position="14"/>
        <end position="192"/>
    </location>
</feature>
<dbReference type="SUPFAM" id="SSF52540">
    <property type="entry name" value="P-loop containing nucleoside triphosphate hydrolases"/>
    <property type="match status" value="1"/>
</dbReference>
<keyword evidence="3" id="KW-0611">Plant defense</keyword>
<comment type="caution">
    <text evidence="5">The sequence shown here is derived from an EMBL/GenBank/DDBJ whole genome shotgun (WGS) entry which is preliminary data.</text>
</comment>
<evidence type="ECO:0000313" key="5">
    <source>
        <dbReference type="EMBL" id="KAK4493040.1"/>
    </source>
</evidence>
<dbReference type="SMART" id="SM00255">
    <property type="entry name" value="TIR"/>
    <property type="match status" value="1"/>
</dbReference>
<dbReference type="InterPro" id="IPR044974">
    <property type="entry name" value="Disease_R_plants"/>
</dbReference>
<dbReference type="InterPro" id="IPR002182">
    <property type="entry name" value="NB-ARC"/>
</dbReference>
<dbReference type="PROSITE" id="PS50104">
    <property type="entry name" value="TIR"/>
    <property type="match status" value="1"/>
</dbReference>
<dbReference type="InterPro" id="IPR035897">
    <property type="entry name" value="Toll_tir_struct_dom_sf"/>
</dbReference>
<dbReference type="Gene3D" id="1.10.8.430">
    <property type="entry name" value="Helical domain of apoptotic protease-activating factors"/>
    <property type="match status" value="1"/>
</dbReference>
<dbReference type="InterPro" id="IPR036390">
    <property type="entry name" value="WH_DNA-bd_sf"/>
</dbReference>
<dbReference type="Gene3D" id="3.80.10.10">
    <property type="entry name" value="Ribonuclease Inhibitor"/>
    <property type="match status" value="2"/>
</dbReference>
<dbReference type="InterPro" id="IPR042197">
    <property type="entry name" value="Apaf_helical"/>
</dbReference>
<organism evidence="5 6">
    <name type="scientific">Penstemon davidsonii</name>
    <dbReference type="NCBI Taxonomy" id="160366"/>
    <lineage>
        <taxon>Eukaryota</taxon>
        <taxon>Viridiplantae</taxon>
        <taxon>Streptophyta</taxon>
        <taxon>Embryophyta</taxon>
        <taxon>Tracheophyta</taxon>
        <taxon>Spermatophyta</taxon>
        <taxon>Magnoliopsida</taxon>
        <taxon>eudicotyledons</taxon>
        <taxon>Gunneridae</taxon>
        <taxon>Pentapetalae</taxon>
        <taxon>asterids</taxon>
        <taxon>lamiids</taxon>
        <taxon>Lamiales</taxon>
        <taxon>Plantaginaceae</taxon>
        <taxon>Cheloneae</taxon>
        <taxon>Penstemon</taxon>
    </lineage>
</organism>
<dbReference type="PROSITE" id="PS51450">
    <property type="entry name" value="LRR"/>
    <property type="match status" value="1"/>
</dbReference>
<protein>
    <recommendedName>
        <fullName evidence="4">TIR domain-containing protein</fullName>
    </recommendedName>
</protein>
<evidence type="ECO:0000313" key="6">
    <source>
        <dbReference type="Proteomes" id="UP001291926"/>
    </source>
</evidence>
<evidence type="ECO:0000256" key="1">
    <source>
        <dbReference type="ARBA" id="ARBA00022614"/>
    </source>
</evidence>
<dbReference type="InterPro" id="IPR032675">
    <property type="entry name" value="LRR_dom_sf"/>
</dbReference>
<gene>
    <name evidence="5" type="ORF">RD792_018147</name>
</gene>
<evidence type="ECO:0000256" key="3">
    <source>
        <dbReference type="ARBA" id="ARBA00022821"/>
    </source>
</evidence>
<sequence length="1271" mass="144510">MAGKRGSSVYTSEYAYDIFLSFRGEGTRKIFTTRLYSALMDAGFSTFIDDSGIERGEDIKSELIRAIHHSRGSIVVLSENYANSSWCLDELAMIVENKKSKGHVILPVFYHVTKSDVGSQMGGFAEAFAFHEKCCLEEYDEVKKSEWLSKIQKWRDALTQVAALGGMNLTLQNDDDDEGYATGFIKKIVEVIEDKLNRAVLPGAHEFVGIGSRVKGINAWLHNGSSEVGILVLCGTGGIGKTTTAKFVYNLNYQLFEASSFLADIREISQKHNGLLRLQQNLLSDILRGEQTSVDSVEEGSVRIQAAIEQKRTLLVMDDVDRINQLDAILGMRDWLLPGSRVIITTRNESLMNPSEVYKVHTIKPLSYEESSQLFCWYAFGQDDPFEHYMSISNWVINRCRGLPLVLKVIGSSLFGKSLPVWGSILRKLEEIPSNQIQNLLQISYDSLSDDHDKNLFLHIACFFVGMKKDYVVRILDECGFHTMVGIENLTNRCLLTINPFPCLLLMHKSLEDMGREVVRRESPKRPEERSRLCHYRDSLNVLKYKTGTEATEGLILDMRFGSHDSATWSAENDSTNPSSNLETDAFKEMRNLELLQLDYVHLSGSFEHLPRNLKWFRWHGFSLKSIPGTFPMDKLVILDMSNSRLVRFWKQNKIARFMKILNLSHSLLLINTPEFSGFPNLEILILRGCINLSDVHKSLGYLKRLLLLDLHDCKSLSKLPNTIVLLNHLHTLVISGCTNLHQLPTDMNKMTSLKVLNADGIAKSNFLITQEDDIGSSNSCGVWSLIVSKPKKAPQISSWASLPNSLRRLSLSDCNLTEDTFPNDIGNFTSLKKLDLSRNPLCSLPHFVSKLSSLQDLQLESCVRLRSLLGLPDISNLELAGCGLLKTITHLSTSSKLHYISYNNCGKLNEVQGLFCREPLEKFSVETLNNFGFFNLEPLKDVEVNFQDGITTSIGKRPIQLLYEFGIFSTSMLGSQIPDWNFSYKTIGSSVSFTVPSSTSDLQIQGLNLCFVYAVSNSTSNNDEKWFPENILFIKIRNKTKDLEWIYYPTCFGIPEPDNDLLWLSHWTFRNELEDGNEVDISIITGDNFVVRECGLSFMYHEQKEDIWNKYLSWREVIGGDLSAFRLSTGSYYLCRTAFVRYYEEKGVSRLDDWTTTNWGRRSLVYVDNDNKLLMHQLIQKMGKEILRRKLRNDPASTSRLLHFGGSFNVLKQNNVSETREGIKDKSLCVRSIVTDETKRFRSHNLDDESILRFLLDSLKRRFLGLLGNY</sequence>
<dbReference type="SUPFAM" id="SSF46785">
    <property type="entry name" value="Winged helix' DNA-binding domain"/>
    <property type="match status" value="1"/>
</dbReference>
<dbReference type="Pfam" id="PF01582">
    <property type="entry name" value="TIR"/>
    <property type="match status" value="1"/>
</dbReference>
<dbReference type="SUPFAM" id="SSF52200">
    <property type="entry name" value="Toll/Interleukin receptor TIR domain"/>
    <property type="match status" value="1"/>
</dbReference>
<keyword evidence="2" id="KW-0677">Repeat</keyword>
<dbReference type="PANTHER" id="PTHR11017:SF305">
    <property type="entry name" value="TMV RESISTANCE PROTEIN N-LIKE"/>
    <property type="match status" value="1"/>
</dbReference>
<dbReference type="InterPro" id="IPR001611">
    <property type="entry name" value="Leu-rich_rpt"/>
</dbReference>
<dbReference type="Gene3D" id="3.40.50.300">
    <property type="entry name" value="P-loop containing nucleotide triphosphate hydrolases"/>
    <property type="match status" value="1"/>
</dbReference>
<keyword evidence="6" id="KW-1185">Reference proteome</keyword>
<dbReference type="SUPFAM" id="SSF52058">
    <property type="entry name" value="L domain-like"/>
    <property type="match status" value="1"/>
</dbReference>
<proteinExistence type="predicted"/>
<reference evidence="5 6" key="1">
    <citation type="journal article" date="2023" name="bioRxiv">
        <title>Genome report: Whole genome sequence and annotation of Penstemon davidsonii.</title>
        <authorList>
            <person name="Ostevik K.L."/>
            <person name="Alabady M."/>
            <person name="Zhang M."/>
            <person name="Rausher M.D."/>
        </authorList>
    </citation>
    <scope>NUCLEOTIDE SEQUENCE [LARGE SCALE GENOMIC DNA]</scope>
    <source>
        <strain evidence="5">DNT005</strain>
        <tissue evidence="5">Whole leaf</tissue>
    </source>
</reference>
<dbReference type="Pfam" id="PF23282">
    <property type="entry name" value="WHD_ROQ1"/>
    <property type="match status" value="2"/>
</dbReference>
<dbReference type="InterPro" id="IPR000157">
    <property type="entry name" value="TIR_dom"/>
</dbReference>
<dbReference type="Gene3D" id="3.40.50.10140">
    <property type="entry name" value="Toll/interleukin-1 receptor homology (TIR) domain"/>
    <property type="match status" value="1"/>
</dbReference>